<dbReference type="PANTHER" id="PTHR33169:SF27">
    <property type="entry name" value="TRANSCRIPTIONAL REGULATOR PADR FAMILY PROTEIN"/>
    <property type="match status" value="1"/>
</dbReference>
<organism evidence="2 3">
    <name type="scientific">Tsukamurella soli</name>
    <dbReference type="NCBI Taxonomy" id="644556"/>
    <lineage>
        <taxon>Bacteria</taxon>
        <taxon>Bacillati</taxon>
        <taxon>Actinomycetota</taxon>
        <taxon>Actinomycetes</taxon>
        <taxon>Mycobacteriales</taxon>
        <taxon>Tsukamurellaceae</taxon>
        <taxon>Tsukamurella</taxon>
    </lineage>
</organism>
<dbReference type="SUPFAM" id="SSF46785">
    <property type="entry name" value="Winged helix' DNA-binding domain"/>
    <property type="match status" value="1"/>
</dbReference>
<reference evidence="3" key="1">
    <citation type="journal article" date="2019" name="Int. J. Syst. Evol. Microbiol.">
        <title>The Global Catalogue of Microorganisms (GCM) 10K type strain sequencing project: providing services to taxonomists for standard genome sequencing and annotation.</title>
        <authorList>
            <consortium name="The Broad Institute Genomics Platform"/>
            <consortium name="The Broad Institute Genome Sequencing Center for Infectious Disease"/>
            <person name="Wu L."/>
            <person name="Ma J."/>
        </authorList>
    </citation>
    <scope>NUCLEOTIDE SEQUENCE [LARGE SCALE GENOMIC DNA]</scope>
    <source>
        <strain evidence="3">JCM 17688</strain>
    </source>
</reference>
<keyword evidence="3" id="KW-1185">Reference proteome</keyword>
<feature type="domain" description="Transcription regulator PadR N-terminal" evidence="1">
    <location>
        <begin position="17"/>
        <end position="91"/>
    </location>
</feature>
<dbReference type="EMBL" id="BAABFR010000147">
    <property type="protein sequence ID" value="GAA4405983.1"/>
    <property type="molecule type" value="Genomic_DNA"/>
</dbReference>
<dbReference type="Gene3D" id="1.10.10.10">
    <property type="entry name" value="Winged helix-like DNA-binding domain superfamily/Winged helix DNA-binding domain"/>
    <property type="match status" value="1"/>
</dbReference>
<dbReference type="PANTHER" id="PTHR33169">
    <property type="entry name" value="PADR-FAMILY TRANSCRIPTIONAL REGULATOR"/>
    <property type="match status" value="1"/>
</dbReference>
<dbReference type="Proteomes" id="UP001500635">
    <property type="component" value="Unassembled WGS sequence"/>
</dbReference>
<sequence length="201" mass="22561">MQMLGDIKLTPLGIAALSLLTERDMHPYEMFQTLMARREDVIVKVRPGSLYHAVNRLAEDELVEAVGTERDGNRPERTTYRITRPGRYALRSRVGDMLANPAREYPAFPVAVSKAHDLPADEVASHLRNRRSVLERDVTVLRDTIAALPDKPRVFLLDIEYLAVMREAEIAWVSALLDDIEGDTIAWPALARTTGEGEDPS</sequence>
<dbReference type="InterPro" id="IPR036388">
    <property type="entry name" value="WH-like_DNA-bd_sf"/>
</dbReference>
<dbReference type="InterPro" id="IPR036390">
    <property type="entry name" value="WH_DNA-bd_sf"/>
</dbReference>
<comment type="caution">
    <text evidence="2">The sequence shown here is derived from an EMBL/GenBank/DDBJ whole genome shotgun (WGS) entry which is preliminary data.</text>
</comment>
<evidence type="ECO:0000259" key="1">
    <source>
        <dbReference type="Pfam" id="PF03551"/>
    </source>
</evidence>
<accession>A0ABP8KG33</accession>
<name>A0ABP8KG33_9ACTN</name>
<evidence type="ECO:0000313" key="3">
    <source>
        <dbReference type="Proteomes" id="UP001500635"/>
    </source>
</evidence>
<dbReference type="InterPro" id="IPR005149">
    <property type="entry name" value="Tscrpt_reg_PadR_N"/>
</dbReference>
<proteinExistence type="predicted"/>
<protein>
    <submittedName>
        <fullName evidence="2">PadR family transcriptional regulator</fullName>
    </submittedName>
</protein>
<dbReference type="Pfam" id="PF03551">
    <property type="entry name" value="PadR"/>
    <property type="match status" value="1"/>
</dbReference>
<evidence type="ECO:0000313" key="2">
    <source>
        <dbReference type="EMBL" id="GAA4405983.1"/>
    </source>
</evidence>
<gene>
    <name evidence="2" type="ORF">GCM10023147_49360</name>
</gene>
<dbReference type="InterPro" id="IPR052509">
    <property type="entry name" value="Metal_resp_DNA-bind_regulator"/>
</dbReference>